<evidence type="ECO:0000256" key="7">
    <source>
        <dbReference type="SAM" id="SignalP"/>
    </source>
</evidence>
<comment type="caution">
    <text evidence="9">The sequence shown here is derived from an EMBL/GenBank/DDBJ whole genome shotgun (WGS) entry which is preliminary data.</text>
</comment>
<dbReference type="EMBL" id="CAJGYM010000122">
    <property type="protein sequence ID" value="CAD6198309.1"/>
    <property type="molecule type" value="Genomic_DNA"/>
</dbReference>
<feature type="region of interest" description="Disordered" evidence="5">
    <location>
        <begin position="397"/>
        <end position="424"/>
    </location>
</feature>
<dbReference type="GO" id="GO:0034975">
    <property type="term" value="P:protein folding in endoplasmic reticulum"/>
    <property type="evidence" value="ECO:0007669"/>
    <property type="project" value="TreeGrafter"/>
</dbReference>
<dbReference type="InterPro" id="IPR045120">
    <property type="entry name" value="Suco/Slp1-like"/>
</dbReference>
<evidence type="ECO:0000256" key="3">
    <source>
        <dbReference type="ARBA" id="ARBA00022989"/>
    </source>
</evidence>
<keyword evidence="2 6" id="KW-0812">Transmembrane</keyword>
<feature type="transmembrane region" description="Helical" evidence="6">
    <location>
        <begin position="610"/>
        <end position="632"/>
    </location>
</feature>
<dbReference type="PROSITE" id="PS51469">
    <property type="entry name" value="SUN"/>
    <property type="match status" value="1"/>
</dbReference>
<keyword evidence="7" id="KW-0732">Signal</keyword>
<name>A0A8S1HPA7_9PELO</name>
<keyword evidence="3 6" id="KW-1133">Transmembrane helix</keyword>
<feature type="signal peptide" evidence="7">
    <location>
        <begin position="1"/>
        <end position="19"/>
    </location>
</feature>
<dbReference type="Proteomes" id="UP000835052">
    <property type="component" value="Unassembled WGS sequence"/>
</dbReference>
<evidence type="ECO:0000259" key="8">
    <source>
        <dbReference type="PROSITE" id="PS51469"/>
    </source>
</evidence>
<evidence type="ECO:0000256" key="5">
    <source>
        <dbReference type="SAM" id="MobiDB-lite"/>
    </source>
</evidence>
<proteinExistence type="predicted"/>
<keyword evidence="10" id="KW-1185">Reference proteome</keyword>
<evidence type="ECO:0000313" key="10">
    <source>
        <dbReference type="Proteomes" id="UP000835052"/>
    </source>
</evidence>
<evidence type="ECO:0000256" key="6">
    <source>
        <dbReference type="SAM" id="Phobius"/>
    </source>
</evidence>
<dbReference type="GO" id="GO:0012505">
    <property type="term" value="C:endomembrane system"/>
    <property type="evidence" value="ECO:0007669"/>
    <property type="project" value="UniProtKB-SubCell"/>
</dbReference>
<dbReference type="Pfam" id="PF07738">
    <property type="entry name" value="Sad1_UNC"/>
    <property type="match status" value="1"/>
</dbReference>
<dbReference type="InterPro" id="IPR012919">
    <property type="entry name" value="SUN_dom"/>
</dbReference>
<dbReference type="AlphaFoldDB" id="A0A8S1HPA7"/>
<accession>A0A8S1HPA7</accession>
<evidence type="ECO:0000256" key="4">
    <source>
        <dbReference type="ARBA" id="ARBA00023136"/>
    </source>
</evidence>
<dbReference type="GO" id="GO:0016020">
    <property type="term" value="C:membrane"/>
    <property type="evidence" value="ECO:0007669"/>
    <property type="project" value="InterPro"/>
</dbReference>
<feature type="compositionally biased region" description="Acidic residues" evidence="5">
    <location>
        <begin position="753"/>
        <end position="763"/>
    </location>
</feature>
<dbReference type="PANTHER" id="PTHR12953:SF0">
    <property type="entry name" value="SUN DOMAIN-CONTAINING OSSIFICATION FACTOR"/>
    <property type="match status" value="1"/>
</dbReference>
<dbReference type="PANTHER" id="PTHR12953">
    <property type="entry name" value="MEMBRANE PROTEIN CH1 RELATED"/>
    <property type="match status" value="1"/>
</dbReference>
<sequence>MNLHLIQALLLLPLVFCNASVSLYEPFELFGLRRNSRLVCDIGPSNGSQAILTGKISEAQKREEKEPTKPIESFDEWTKKTTGCSPFAGDSQREKHRIESAADGESSRGTFQELCQQGMWRQSHFFESESENAKAVVNDKDVDDYLRNPCEQAKEKFIVIELCESIQIQKVSIANFELFSSRPKDVMFFIAERFPPTEWTSLGSFELQDIRKIQSFNVPDINQYAKFVKITFNSHYGKEHYCIVSVVNVMGTTIADEYEKEEAAVRMISTHDVVPPVQKETFKPQEPVENQQIEPKSTIIESSTEFQPVLEKKEENDRRKPVYWMSLRKWFNRCMQCPLVKSNTTHVCLAVCRLFNIDQEKGFMSSNTTIRQKFTLKQAKRRLKSAYQRFSVMKIRNNTSETPKPVQNDSKVEKKEEKNETEKVVEPVVVETPANGSTKKMTFLKKNSKEIPEPVTPNGAASNEGTVLPGAAFNNRESILMKLSKRIASVELNLTLSTEYLSELSKQYVNQMNGYKKELSKSHRLASETARNSEILMRSRVNRLRREVQDLKRAFSIIRLTKLENDELFDLVKFTRRGYDESCFSKPQGGGKKLIDPMISYTPNWNTDQVIGALIVSNMLALILPFIFYFCISSRMSHALKTQEERLREDSGRRLKAVKAVQQRLLLKGIRKAEAAIALLAHTQTGTSKELNAAICAALNAQNTTMKELFASQDDRIFEQFAAQQVVLKRILEAVEVVRRPEMALDLENVGEGTDDEHVDGDSDSVSTA</sequence>
<dbReference type="Gene3D" id="2.60.120.260">
    <property type="entry name" value="Galactose-binding domain-like"/>
    <property type="match status" value="1"/>
</dbReference>
<evidence type="ECO:0000256" key="2">
    <source>
        <dbReference type="ARBA" id="ARBA00022692"/>
    </source>
</evidence>
<comment type="subcellular location">
    <subcellularLocation>
        <location evidence="1">Endomembrane system</location>
    </subcellularLocation>
</comment>
<feature type="compositionally biased region" description="Basic and acidic residues" evidence="5">
    <location>
        <begin position="410"/>
        <end position="424"/>
    </location>
</feature>
<feature type="chain" id="PRO_5035726283" description="SUN domain-containing protein" evidence="7">
    <location>
        <begin position="20"/>
        <end position="769"/>
    </location>
</feature>
<organism evidence="9 10">
    <name type="scientific">Caenorhabditis auriculariae</name>
    <dbReference type="NCBI Taxonomy" id="2777116"/>
    <lineage>
        <taxon>Eukaryota</taxon>
        <taxon>Metazoa</taxon>
        <taxon>Ecdysozoa</taxon>
        <taxon>Nematoda</taxon>
        <taxon>Chromadorea</taxon>
        <taxon>Rhabditida</taxon>
        <taxon>Rhabditina</taxon>
        <taxon>Rhabditomorpha</taxon>
        <taxon>Rhabditoidea</taxon>
        <taxon>Rhabditidae</taxon>
        <taxon>Peloderinae</taxon>
        <taxon>Caenorhabditis</taxon>
    </lineage>
</organism>
<dbReference type="GO" id="GO:0005737">
    <property type="term" value="C:cytoplasm"/>
    <property type="evidence" value="ECO:0007669"/>
    <property type="project" value="TreeGrafter"/>
</dbReference>
<feature type="domain" description="SUN" evidence="8">
    <location>
        <begin position="99"/>
        <end position="254"/>
    </location>
</feature>
<feature type="compositionally biased region" description="Polar residues" evidence="5">
    <location>
        <begin position="397"/>
        <end position="409"/>
    </location>
</feature>
<reference evidence="9" key="1">
    <citation type="submission" date="2020-10" db="EMBL/GenBank/DDBJ databases">
        <authorList>
            <person name="Kikuchi T."/>
        </authorList>
    </citation>
    <scope>NUCLEOTIDE SEQUENCE</scope>
    <source>
        <strain evidence="9">NKZ352</strain>
    </source>
</reference>
<keyword evidence="4 6" id="KW-0472">Membrane</keyword>
<evidence type="ECO:0000256" key="1">
    <source>
        <dbReference type="ARBA" id="ARBA00004308"/>
    </source>
</evidence>
<gene>
    <name evidence="9" type="ORF">CAUJ_LOCUS14215</name>
</gene>
<dbReference type="OrthoDB" id="266334at2759"/>
<evidence type="ECO:0000313" key="9">
    <source>
        <dbReference type="EMBL" id="CAD6198309.1"/>
    </source>
</evidence>
<feature type="region of interest" description="Disordered" evidence="5">
    <location>
        <begin position="748"/>
        <end position="769"/>
    </location>
</feature>
<protein>
    <recommendedName>
        <fullName evidence="8">SUN domain-containing protein</fullName>
    </recommendedName>
</protein>